<dbReference type="EMBL" id="JBHTLH010000019">
    <property type="protein sequence ID" value="MFD1125035.1"/>
    <property type="molecule type" value="Genomic_DNA"/>
</dbReference>
<accession>A0ABW3PJ95</accession>
<reference evidence="2" key="1">
    <citation type="journal article" date="2019" name="Int. J. Syst. Evol. Microbiol.">
        <title>The Global Catalogue of Microorganisms (GCM) 10K type strain sequencing project: providing services to taxonomists for standard genome sequencing and annotation.</title>
        <authorList>
            <consortium name="The Broad Institute Genomics Platform"/>
            <consortium name="The Broad Institute Genome Sequencing Center for Infectious Disease"/>
            <person name="Wu L."/>
            <person name="Ma J."/>
        </authorList>
    </citation>
    <scope>NUCLEOTIDE SEQUENCE [LARGE SCALE GENOMIC DNA]</scope>
    <source>
        <strain evidence="2">CCUG 71848</strain>
    </source>
</reference>
<gene>
    <name evidence="1" type="ORF">ACFQ22_06680</name>
</gene>
<protein>
    <submittedName>
        <fullName evidence="1">Uncharacterized protein</fullName>
    </submittedName>
</protein>
<name>A0ABW3PJ95_9LACO</name>
<dbReference type="Proteomes" id="UP001597156">
    <property type="component" value="Unassembled WGS sequence"/>
</dbReference>
<proteinExistence type="predicted"/>
<organism evidence="1 2">
    <name type="scientific">Lentilactobacillus raoultii</name>
    <dbReference type="NCBI Taxonomy" id="1987503"/>
    <lineage>
        <taxon>Bacteria</taxon>
        <taxon>Bacillati</taxon>
        <taxon>Bacillota</taxon>
        <taxon>Bacilli</taxon>
        <taxon>Lactobacillales</taxon>
        <taxon>Lactobacillaceae</taxon>
        <taxon>Lentilactobacillus</taxon>
    </lineage>
</organism>
<evidence type="ECO:0000313" key="1">
    <source>
        <dbReference type="EMBL" id="MFD1125035.1"/>
    </source>
</evidence>
<evidence type="ECO:0000313" key="2">
    <source>
        <dbReference type="Proteomes" id="UP001597156"/>
    </source>
</evidence>
<dbReference type="RefSeq" id="WP_121977967.1">
    <property type="nucleotide sequence ID" value="NZ_JBHTLH010000019.1"/>
</dbReference>
<sequence>MSFKKWLSFILGMLLLIIGLVYAFQSNVSAASHSSSQTSSPKLTQYFDVKIYNRSQKIVKEMNSLKKKGIEMALIPLPYTAFVKATTGSRVIVRQGKLILFDQVVKHGVGFLKTNPKKSFNVDRPVTAYAKLPHHSVSKVVHYQFQDYPGY</sequence>
<keyword evidence="2" id="KW-1185">Reference proteome</keyword>
<comment type="caution">
    <text evidence="1">The sequence shown here is derived from an EMBL/GenBank/DDBJ whole genome shotgun (WGS) entry which is preliminary data.</text>
</comment>